<name>A0A973VWK0_9BRAD</name>
<accession>A0A973VWK0</accession>
<gene>
    <name evidence="1" type="ORF">HAP48_007425</name>
</gene>
<sequence>MTDFANHQYTERILCRIWRMGKFWIDEGERRTLDALGRSSARHLANNISPDLRADAIEHRDAMVPPPPPPTMKSGRIDTMTPSISIASKVGAALERYGPVIHPGLVQRN</sequence>
<proteinExistence type="predicted"/>
<dbReference type="AlphaFoldDB" id="A0A973VWK0"/>
<comment type="caution">
    <text evidence="1">The sequence shown here is derived from an EMBL/GenBank/DDBJ whole genome shotgun (WGS) entry which is preliminary data.</text>
</comment>
<evidence type="ECO:0000313" key="1">
    <source>
        <dbReference type="EMBL" id="NVI42905.1"/>
    </source>
</evidence>
<dbReference type="EMBL" id="JAAOLE020000001">
    <property type="protein sequence ID" value="NVI42905.1"/>
    <property type="molecule type" value="Genomic_DNA"/>
</dbReference>
<reference evidence="1" key="1">
    <citation type="submission" date="2020-06" db="EMBL/GenBank/DDBJ databases">
        <title>Whole Genome Sequence of Bradyrhizobium sp. Strain 1S1.</title>
        <authorList>
            <person name="Bromfield E.S.P."/>
            <person name="Cloutier S."/>
        </authorList>
    </citation>
    <scope>NUCLEOTIDE SEQUENCE [LARGE SCALE GENOMIC DNA]</scope>
    <source>
        <strain evidence="1">1S1</strain>
    </source>
</reference>
<organism evidence="1">
    <name type="scientific">Bradyrhizobium septentrionale</name>
    <dbReference type="NCBI Taxonomy" id="1404411"/>
    <lineage>
        <taxon>Bacteria</taxon>
        <taxon>Pseudomonadati</taxon>
        <taxon>Pseudomonadota</taxon>
        <taxon>Alphaproteobacteria</taxon>
        <taxon>Hyphomicrobiales</taxon>
        <taxon>Nitrobacteraceae</taxon>
        <taxon>Bradyrhizobium</taxon>
    </lineage>
</organism>
<dbReference type="RefSeq" id="WP_156929097.1">
    <property type="nucleotide sequence ID" value="NZ_CP088285.1"/>
</dbReference>
<protein>
    <submittedName>
        <fullName evidence="1">Uncharacterized protein</fullName>
    </submittedName>
</protein>